<comment type="caution">
    <text evidence="5">The sequence shown here is derived from an EMBL/GenBank/DDBJ whole genome shotgun (WGS) entry which is preliminary data.</text>
</comment>
<feature type="compositionally biased region" description="Low complexity" evidence="2">
    <location>
        <begin position="42"/>
        <end position="62"/>
    </location>
</feature>
<feature type="coiled-coil region" evidence="1">
    <location>
        <begin position="259"/>
        <end position="316"/>
    </location>
</feature>
<evidence type="ECO:0000256" key="1">
    <source>
        <dbReference type="SAM" id="Coils"/>
    </source>
</evidence>
<evidence type="ECO:0000259" key="4">
    <source>
        <dbReference type="SMART" id="SM01324"/>
    </source>
</evidence>
<sequence>MFCKYCGKEIKEGEICTCRQQSSKTPYPKPDIRPVMPEQENTQRQGINQNQGTTQNRRQQTQFERKPVNRTPVNKTSTAPQNQRTGKKDGKGLAVASFLLSFLLLVSFVLLRVVLQDFMQESTMLESIYPYLIYVVPFLLGLGAFLCAIFSLQDARVRTLSISGILISAIFVAGIFVSKVLFPYEADSYVASSDRSDEEDEEEVGKDNSKDTEDASKEEETAESDSSISQIKSDYQKGTLDYAGVKNALAKLDTDKLESKEAEEVLALQEQTEKDLEDSLEKSAKSSDYESILKKLSKQKEELKDEDELITKLSEKYEPEYILYLDTESKNLLAQGKKDDALKLLKNGKTLVEDTDAVDNLIAEAEEGVTGGDYILPESNSRYLTDADVSGLTLQQLNYAKNEIYARHGRKFDSKELQNYFGSKSWYNGTVNAADFKETVFNEYEKKNAEFLRQKEFAMHDGGYQLDQ</sequence>
<keyword evidence="6" id="KW-1185">Reference proteome</keyword>
<organism evidence="5 6">
    <name type="scientific">Blautia stercoris</name>
    <dbReference type="NCBI Taxonomy" id="871664"/>
    <lineage>
        <taxon>Bacteria</taxon>
        <taxon>Bacillati</taxon>
        <taxon>Bacillota</taxon>
        <taxon>Clostridia</taxon>
        <taxon>Lachnospirales</taxon>
        <taxon>Lachnospiraceae</taxon>
        <taxon>Blautia</taxon>
    </lineage>
</organism>
<evidence type="ECO:0000256" key="3">
    <source>
        <dbReference type="SAM" id="Phobius"/>
    </source>
</evidence>
<feature type="region of interest" description="Disordered" evidence="2">
    <location>
        <begin position="192"/>
        <end position="230"/>
    </location>
</feature>
<feature type="region of interest" description="Disordered" evidence="2">
    <location>
        <begin position="20"/>
        <end position="88"/>
    </location>
</feature>
<feature type="transmembrane region" description="Helical" evidence="3">
    <location>
        <begin position="92"/>
        <end position="111"/>
    </location>
</feature>
<name>A0ABR7P9F7_9FIRM</name>
<dbReference type="Proteomes" id="UP000661649">
    <property type="component" value="Unassembled WGS sequence"/>
</dbReference>
<evidence type="ECO:0000313" key="6">
    <source>
        <dbReference type="Proteomes" id="UP000661649"/>
    </source>
</evidence>
<protein>
    <submittedName>
        <fullName evidence="5">YARHG domain-containing protein</fullName>
    </submittedName>
</protein>
<dbReference type="RefSeq" id="WP_187558313.1">
    <property type="nucleotide sequence ID" value="NZ_JACRTP010000001.1"/>
</dbReference>
<reference evidence="5 6" key="1">
    <citation type="submission" date="2020-08" db="EMBL/GenBank/DDBJ databases">
        <title>Genome public.</title>
        <authorList>
            <person name="Liu C."/>
            <person name="Sun Q."/>
        </authorList>
    </citation>
    <scope>NUCLEOTIDE SEQUENCE [LARGE SCALE GENOMIC DNA]</scope>
    <source>
        <strain evidence="5 6">3_YM_SP_D4_24.mj</strain>
    </source>
</reference>
<proteinExistence type="predicted"/>
<evidence type="ECO:0000313" key="5">
    <source>
        <dbReference type="EMBL" id="MBC8627943.1"/>
    </source>
</evidence>
<dbReference type="Pfam" id="PF13308">
    <property type="entry name" value="YARHG"/>
    <property type="match status" value="1"/>
</dbReference>
<feature type="compositionally biased region" description="Polar residues" evidence="2">
    <location>
        <begin position="71"/>
        <end position="84"/>
    </location>
</feature>
<evidence type="ECO:0000256" key="2">
    <source>
        <dbReference type="SAM" id="MobiDB-lite"/>
    </source>
</evidence>
<keyword evidence="3" id="KW-1133">Transmembrane helix</keyword>
<feature type="transmembrane region" description="Helical" evidence="3">
    <location>
        <begin position="131"/>
        <end position="152"/>
    </location>
</feature>
<dbReference type="Gene3D" id="1.20.58.1690">
    <property type="match status" value="1"/>
</dbReference>
<feature type="domain" description="YARHG" evidence="4">
    <location>
        <begin position="372"/>
        <end position="455"/>
    </location>
</feature>
<feature type="compositionally biased region" description="Basic and acidic residues" evidence="2">
    <location>
        <begin position="205"/>
        <end position="219"/>
    </location>
</feature>
<dbReference type="SMART" id="SM01324">
    <property type="entry name" value="YARHG"/>
    <property type="match status" value="1"/>
</dbReference>
<accession>A0ABR7P9F7</accession>
<dbReference type="InterPro" id="IPR025582">
    <property type="entry name" value="YARHG_dom"/>
</dbReference>
<keyword evidence="1" id="KW-0175">Coiled coil</keyword>
<dbReference type="InterPro" id="IPR038434">
    <property type="entry name" value="YARHG_sf"/>
</dbReference>
<gene>
    <name evidence="5" type="ORF">H8712_04800</name>
</gene>
<keyword evidence="3" id="KW-0472">Membrane</keyword>
<feature type="transmembrane region" description="Helical" evidence="3">
    <location>
        <begin position="164"/>
        <end position="184"/>
    </location>
</feature>
<keyword evidence="3" id="KW-0812">Transmembrane</keyword>
<dbReference type="EMBL" id="JACRTP010000001">
    <property type="protein sequence ID" value="MBC8627943.1"/>
    <property type="molecule type" value="Genomic_DNA"/>
</dbReference>